<dbReference type="PROSITE" id="PS00107">
    <property type="entry name" value="PROTEIN_KINASE_ATP"/>
    <property type="match status" value="1"/>
</dbReference>
<feature type="compositionally biased region" description="Basic and acidic residues" evidence="6">
    <location>
        <begin position="141"/>
        <end position="150"/>
    </location>
</feature>
<dbReference type="InterPro" id="IPR050339">
    <property type="entry name" value="CC_SR_Kinase"/>
</dbReference>
<accession>A0A443S052</accession>
<evidence type="ECO:0000256" key="1">
    <source>
        <dbReference type="ARBA" id="ARBA00022679"/>
    </source>
</evidence>
<reference evidence="8 9" key="1">
    <citation type="journal article" date="2018" name="Gigascience">
        <title>Genomes of trombidid mites reveal novel predicted allergens and laterally-transferred genes associated with secondary metabolism.</title>
        <authorList>
            <person name="Dong X."/>
            <person name="Chaisiri K."/>
            <person name="Xia D."/>
            <person name="Armstrong S.D."/>
            <person name="Fang Y."/>
            <person name="Donnelly M.J."/>
            <person name="Kadowaki T."/>
            <person name="McGarry J.W."/>
            <person name="Darby A.C."/>
            <person name="Makepeace B.L."/>
        </authorList>
    </citation>
    <scope>NUCLEOTIDE SEQUENCE [LARGE SCALE GENOMIC DNA]</scope>
    <source>
        <strain evidence="8">UoL-UT</strain>
    </source>
</reference>
<dbReference type="EMBL" id="NCKV01014952">
    <property type="protein sequence ID" value="RWS20880.1"/>
    <property type="molecule type" value="Genomic_DNA"/>
</dbReference>
<dbReference type="Pfam" id="PF00069">
    <property type="entry name" value="Pkinase"/>
    <property type="match status" value="2"/>
</dbReference>
<keyword evidence="3 8" id="KW-0418">Kinase</keyword>
<keyword evidence="1" id="KW-0808">Transferase</keyword>
<gene>
    <name evidence="8" type="ORF">B4U80_07738</name>
</gene>
<protein>
    <submittedName>
        <fullName evidence="8">Kinase-like protein</fullName>
    </submittedName>
</protein>
<dbReference type="GO" id="GO:0005634">
    <property type="term" value="C:nucleus"/>
    <property type="evidence" value="ECO:0007669"/>
    <property type="project" value="TreeGrafter"/>
</dbReference>
<dbReference type="InterPro" id="IPR011009">
    <property type="entry name" value="Kinase-like_dom_sf"/>
</dbReference>
<dbReference type="AlphaFoldDB" id="A0A443S052"/>
<feature type="compositionally biased region" description="Basic and acidic residues" evidence="6">
    <location>
        <begin position="95"/>
        <end position="107"/>
    </location>
</feature>
<dbReference type="OrthoDB" id="6430822at2759"/>
<dbReference type="GO" id="GO:0005737">
    <property type="term" value="C:cytoplasm"/>
    <property type="evidence" value="ECO:0007669"/>
    <property type="project" value="TreeGrafter"/>
</dbReference>
<feature type="compositionally biased region" description="Acidic residues" evidence="6">
    <location>
        <begin position="81"/>
        <end position="94"/>
    </location>
</feature>
<feature type="domain" description="Protein kinase" evidence="7">
    <location>
        <begin position="12"/>
        <end position="254"/>
    </location>
</feature>
<proteinExistence type="predicted"/>
<dbReference type="VEuPathDB" id="VectorBase:LDEU011160"/>
<dbReference type="Gene3D" id="3.30.200.20">
    <property type="entry name" value="Phosphorylase Kinase, domain 1"/>
    <property type="match status" value="1"/>
</dbReference>
<sequence length="254" mass="29566">MDETPKPRLQDYQILAKIGSGGFGDVFKVMYNFDKQHYALKKIALQHDNRRQISREVACFSRLNHENVVRYYSAWIELNDSEDHDSESDEEKEETSEKDSPLKEEDELRLTSNGFSMSYVVFQTSTSQQQDEVDDDAESVISERRDSSGDKNSKIMHLYIQMELCEGNTLRDAIKSHSFLENDLRKRRLFKEIVKGLAYIHEQGIIHRDLNPRNIFLDSRDHVKIGDFGLAMTKMKDSEHQPSAHKPLRPRNAQ</sequence>
<dbReference type="PANTHER" id="PTHR11042">
    <property type="entry name" value="EUKARYOTIC TRANSLATION INITIATION FACTOR 2-ALPHA KINASE EIF2-ALPHA KINASE -RELATED"/>
    <property type="match status" value="1"/>
</dbReference>
<keyword evidence="9" id="KW-1185">Reference proteome</keyword>
<dbReference type="Gene3D" id="1.10.510.10">
    <property type="entry name" value="Transferase(Phosphotransferase) domain 1"/>
    <property type="match status" value="1"/>
</dbReference>
<dbReference type="STRING" id="299467.A0A443S052"/>
<dbReference type="GO" id="GO:0005524">
    <property type="term" value="F:ATP binding"/>
    <property type="evidence" value="ECO:0007669"/>
    <property type="project" value="UniProtKB-UniRule"/>
</dbReference>
<evidence type="ECO:0000313" key="8">
    <source>
        <dbReference type="EMBL" id="RWS20880.1"/>
    </source>
</evidence>
<evidence type="ECO:0000256" key="6">
    <source>
        <dbReference type="SAM" id="MobiDB-lite"/>
    </source>
</evidence>
<keyword evidence="4 5" id="KW-0067">ATP-binding</keyword>
<evidence type="ECO:0000256" key="2">
    <source>
        <dbReference type="ARBA" id="ARBA00022741"/>
    </source>
</evidence>
<name>A0A443S052_9ACAR</name>
<feature type="non-terminal residue" evidence="8">
    <location>
        <position position="254"/>
    </location>
</feature>
<dbReference type="PROSITE" id="PS50011">
    <property type="entry name" value="PROTEIN_KINASE_DOM"/>
    <property type="match status" value="1"/>
</dbReference>
<dbReference type="InterPro" id="IPR017441">
    <property type="entry name" value="Protein_kinase_ATP_BS"/>
</dbReference>
<dbReference type="InterPro" id="IPR000719">
    <property type="entry name" value="Prot_kinase_dom"/>
</dbReference>
<comment type="caution">
    <text evidence="8">The sequence shown here is derived from an EMBL/GenBank/DDBJ whole genome shotgun (WGS) entry which is preliminary data.</text>
</comment>
<evidence type="ECO:0000259" key="7">
    <source>
        <dbReference type="PROSITE" id="PS50011"/>
    </source>
</evidence>
<feature type="region of interest" description="Disordered" evidence="6">
    <location>
        <begin position="81"/>
        <end position="107"/>
    </location>
</feature>
<dbReference type="SUPFAM" id="SSF56112">
    <property type="entry name" value="Protein kinase-like (PK-like)"/>
    <property type="match status" value="1"/>
</dbReference>
<feature type="region of interest" description="Disordered" evidence="6">
    <location>
        <begin position="126"/>
        <end position="150"/>
    </location>
</feature>
<keyword evidence="2 5" id="KW-0547">Nucleotide-binding</keyword>
<organism evidence="8 9">
    <name type="scientific">Leptotrombidium deliense</name>
    <dbReference type="NCBI Taxonomy" id="299467"/>
    <lineage>
        <taxon>Eukaryota</taxon>
        <taxon>Metazoa</taxon>
        <taxon>Ecdysozoa</taxon>
        <taxon>Arthropoda</taxon>
        <taxon>Chelicerata</taxon>
        <taxon>Arachnida</taxon>
        <taxon>Acari</taxon>
        <taxon>Acariformes</taxon>
        <taxon>Trombidiformes</taxon>
        <taxon>Prostigmata</taxon>
        <taxon>Anystina</taxon>
        <taxon>Parasitengona</taxon>
        <taxon>Trombiculoidea</taxon>
        <taxon>Trombiculidae</taxon>
        <taxon>Leptotrombidium</taxon>
    </lineage>
</organism>
<feature type="binding site" evidence="5">
    <location>
        <position position="41"/>
    </location>
    <ligand>
        <name>ATP</name>
        <dbReference type="ChEBI" id="CHEBI:30616"/>
    </ligand>
</feature>
<evidence type="ECO:0000256" key="4">
    <source>
        <dbReference type="ARBA" id="ARBA00022840"/>
    </source>
</evidence>
<evidence type="ECO:0000256" key="5">
    <source>
        <dbReference type="PROSITE-ProRule" id="PRU10141"/>
    </source>
</evidence>
<evidence type="ECO:0000313" key="9">
    <source>
        <dbReference type="Proteomes" id="UP000288716"/>
    </source>
</evidence>
<evidence type="ECO:0000256" key="3">
    <source>
        <dbReference type="ARBA" id="ARBA00022777"/>
    </source>
</evidence>
<dbReference type="Proteomes" id="UP000288716">
    <property type="component" value="Unassembled WGS sequence"/>
</dbReference>
<dbReference type="GO" id="GO:0004672">
    <property type="term" value="F:protein kinase activity"/>
    <property type="evidence" value="ECO:0007669"/>
    <property type="project" value="InterPro"/>
</dbReference>